<comment type="caution">
    <text evidence="3">The sequence shown here is derived from an EMBL/GenBank/DDBJ whole genome shotgun (WGS) entry which is preliminary data.</text>
</comment>
<protein>
    <submittedName>
        <fullName evidence="3">Alpha/beta hydrolase</fullName>
    </submittedName>
</protein>
<keyword evidence="4" id="KW-1185">Reference proteome</keyword>
<evidence type="ECO:0000256" key="1">
    <source>
        <dbReference type="SAM" id="MobiDB-lite"/>
    </source>
</evidence>
<gene>
    <name evidence="3" type="ORF">DK847_13750</name>
</gene>
<proteinExistence type="predicted"/>
<dbReference type="InterPro" id="IPR050228">
    <property type="entry name" value="Carboxylesterase_BioH"/>
</dbReference>
<dbReference type="Proteomes" id="UP000248795">
    <property type="component" value="Unassembled WGS sequence"/>
</dbReference>
<dbReference type="InterPro" id="IPR000073">
    <property type="entry name" value="AB_hydrolase_1"/>
</dbReference>
<dbReference type="PANTHER" id="PTHR43194">
    <property type="entry name" value="HYDROLASE ALPHA/BETA FOLD FAMILY"/>
    <property type="match status" value="1"/>
</dbReference>
<dbReference type="InterPro" id="IPR029058">
    <property type="entry name" value="AB_hydrolase_fold"/>
</dbReference>
<evidence type="ECO:0000313" key="3">
    <source>
        <dbReference type="EMBL" id="PZF76256.1"/>
    </source>
</evidence>
<accession>A0A2W2BS37</accession>
<dbReference type="Gene3D" id="3.40.50.1820">
    <property type="entry name" value="alpha/beta hydrolase"/>
    <property type="match status" value="1"/>
</dbReference>
<evidence type="ECO:0000313" key="4">
    <source>
        <dbReference type="Proteomes" id="UP000248795"/>
    </source>
</evidence>
<dbReference type="AlphaFoldDB" id="A0A2W2BS37"/>
<dbReference type="EMBL" id="QKVK01000006">
    <property type="protein sequence ID" value="PZF76256.1"/>
    <property type="molecule type" value="Genomic_DNA"/>
</dbReference>
<keyword evidence="3" id="KW-0378">Hydrolase</keyword>
<evidence type="ECO:0000259" key="2">
    <source>
        <dbReference type="Pfam" id="PF12697"/>
    </source>
</evidence>
<dbReference type="PANTHER" id="PTHR43194:SF2">
    <property type="entry name" value="PEROXISOMAL MEMBRANE PROTEIN LPX1"/>
    <property type="match status" value="1"/>
</dbReference>
<dbReference type="Pfam" id="PF12697">
    <property type="entry name" value="Abhydrolase_6"/>
    <property type="match status" value="1"/>
</dbReference>
<dbReference type="SUPFAM" id="SSF53474">
    <property type="entry name" value="alpha/beta-Hydrolases"/>
    <property type="match status" value="1"/>
</dbReference>
<feature type="compositionally biased region" description="Basic residues" evidence="1">
    <location>
        <begin position="1"/>
        <end position="13"/>
    </location>
</feature>
<name>A0A2W2BS37_9HYPH</name>
<dbReference type="GO" id="GO:0016787">
    <property type="term" value="F:hydrolase activity"/>
    <property type="evidence" value="ECO:0007669"/>
    <property type="project" value="UniProtKB-KW"/>
</dbReference>
<organism evidence="3 4">
    <name type="scientific">Aestuariivirga litoralis</name>
    <dbReference type="NCBI Taxonomy" id="2650924"/>
    <lineage>
        <taxon>Bacteria</taxon>
        <taxon>Pseudomonadati</taxon>
        <taxon>Pseudomonadota</taxon>
        <taxon>Alphaproteobacteria</taxon>
        <taxon>Hyphomicrobiales</taxon>
        <taxon>Aestuariivirgaceae</taxon>
        <taxon>Aestuariivirga</taxon>
    </lineage>
</organism>
<reference evidence="4" key="1">
    <citation type="submission" date="2018-06" db="EMBL/GenBank/DDBJ databases">
        <title>Aestuariibacter litoralis strain KCTC 52945T.</title>
        <authorList>
            <person name="Li X."/>
            <person name="Salam N."/>
            <person name="Li J.-L."/>
            <person name="Chen Y.-M."/>
            <person name="Yang Z.-W."/>
            <person name="Zhang L.-Y."/>
            <person name="Han M.-X."/>
            <person name="Xiao M."/>
            <person name="Li W.-J."/>
        </authorList>
    </citation>
    <scope>NUCLEOTIDE SEQUENCE [LARGE SCALE GENOMIC DNA]</scope>
    <source>
        <strain evidence="4">KCTC 52945</strain>
    </source>
</reference>
<feature type="region of interest" description="Disordered" evidence="1">
    <location>
        <begin position="1"/>
        <end position="26"/>
    </location>
</feature>
<feature type="domain" description="AB hydrolase-1" evidence="2">
    <location>
        <begin position="56"/>
        <end position="301"/>
    </location>
</feature>
<sequence>MRRRRAAPSRRSPRSSPAATETPPEMDFAEHFVTAADGTPLYARDYAAERTGPVPVICLPGLTRNAKDFETIAPRLARTRRVLAFDFRGRGRSGRADPATYRPDQEVADTLQVLDTLGIGRFAIIGTSRGGIAAMVMAARALPRMAGVVFNDIGPKIDKAGLLRIRTYLGSDPQFASWAEAVAALKASNPGFDSLGADEWLAFARRVYREVDGLPRADYDPALAQNFPSVADIEAGKVAELWPLLGMMADVPSLVLRGEHSDLLSAEIVAAMHQHHRRLAAVTVSNRGHVPFLDEPESVAAIDAWLAQVDAA</sequence>